<dbReference type="InterPro" id="IPR005467">
    <property type="entry name" value="His_kinase_dom"/>
</dbReference>
<reference evidence="7 8" key="1">
    <citation type="submission" date="2018-11" db="EMBL/GenBank/DDBJ databases">
        <title>Genome sequences of Natronomonas sp. CBA1133.</title>
        <authorList>
            <person name="Roh S.W."/>
            <person name="Cha I.-T."/>
        </authorList>
    </citation>
    <scope>NUCLEOTIDE SEQUENCE [LARGE SCALE GENOMIC DNA]</scope>
    <source>
        <strain evidence="7 8">CBA1133</strain>
    </source>
</reference>
<dbReference type="CDD" id="cd00075">
    <property type="entry name" value="HATPase"/>
    <property type="match status" value="1"/>
</dbReference>
<comment type="catalytic activity">
    <reaction evidence="1">
        <text>ATP + protein L-histidine = ADP + protein N-phospho-L-histidine.</text>
        <dbReference type="EC" id="2.7.13.3"/>
    </reaction>
</comment>
<dbReference type="CDD" id="cd00082">
    <property type="entry name" value="HisKA"/>
    <property type="match status" value="1"/>
</dbReference>
<dbReference type="Gene3D" id="3.30.565.10">
    <property type="entry name" value="Histidine kinase-like ATPase, C-terminal domain"/>
    <property type="match status" value="1"/>
</dbReference>
<keyword evidence="5" id="KW-0902">Two-component regulatory system</keyword>
<dbReference type="InterPro" id="IPR036097">
    <property type="entry name" value="HisK_dim/P_sf"/>
</dbReference>
<dbReference type="SUPFAM" id="SSF55781">
    <property type="entry name" value="GAF domain-like"/>
    <property type="match status" value="1"/>
</dbReference>
<evidence type="ECO:0000256" key="4">
    <source>
        <dbReference type="ARBA" id="ARBA00022777"/>
    </source>
</evidence>
<dbReference type="InterPro" id="IPR003661">
    <property type="entry name" value="HisK_dim/P_dom"/>
</dbReference>
<dbReference type="InterPro" id="IPR029016">
    <property type="entry name" value="GAF-like_dom_sf"/>
</dbReference>
<dbReference type="SUPFAM" id="SSF47384">
    <property type="entry name" value="Homodimeric domain of signal transducing histidine kinase"/>
    <property type="match status" value="1"/>
</dbReference>
<dbReference type="InterPro" id="IPR050736">
    <property type="entry name" value="Sensor_HK_Regulatory"/>
</dbReference>
<dbReference type="PROSITE" id="PS50109">
    <property type="entry name" value="HIS_KIN"/>
    <property type="match status" value="1"/>
</dbReference>
<evidence type="ECO:0000256" key="3">
    <source>
        <dbReference type="ARBA" id="ARBA00022679"/>
    </source>
</evidence>
<dbReference type="SMART" id="SM00387">
    <property type="entry name" value="HATPase_c"/>
    <property type="match status" value="1"/>
</dbReference>
<gene>
    <name evidence="7" type="ORF">Nmn1133_01135</name>
</gene>
<keyword evidence="8" id="KW-1185">Reference proteome</keyword>
<dbReference type="RefSeq" id="WP_123123638.1">
    <property type="nucleotide sequence ID" value="NZ_RJJC01000001.1"/>
</dbReference>
<comment type="caution">
    <text evidence="7">The sequence shown here is derived from an EMBL/GenBank/DDBJ whole genome shotgun (WGS) entry which is preliminary data.</text>
</comment>
<evidence type="ECO:0000313" key="8">
    <source>
        <dbReference type="Proteomes" id="UP000270581"/>
    </source>
</evidence>
<dbReference type="EMBL" id="RJJC01000001">
    <property type="protein sequence ID" value="RNJ25431.1"/>
    <property type="molecule type" value="Genomic_DNA"/>
</dbReference>
<dbReference type="GO" id="GO:0000155">
    <property type="term" value="F:phosphorelay sensor kinase activity"/>
    <property type="evidence" value="ECO:0007669"/>
    <property type="project" value="InterPro"/>
</dbReference>
<dbReference type="SMART" id="SM00388">
    <property type="entry name" value="HisKA"/>
    <property type="match status" value="1"/>
</dbReference>
<dbReference type="Gene3D" id="3.30.450.40">
    <property type="match status" value="1"/>
</dbReference>
<dbReference type="SMART" id="SM00065">
    <property type="entry name" value="GAF"/>
    <property type="match status" value="1"/>
</dbReference>
<dbReference type="InterPro" id="IPR003594">
    <property type="entry name" value="HATPase_dom"/>
</dbReference>
<evidence type="ECO:0000256" key="5">
    <source>
        <dbReference type="ARBA" id="ARBA00023012"/>
    </source>
</evidence>
<proteinExistence type="predicted"/>
<dbReference type="SUPFAM" id="SSF55874">
    <property type="entry name" value="ATPase domain of HSP90 chaperone/DNA topoisomerase II/histidine kinase"/>
    <property type="match status" value="1"/>
</dbReference>
<dbReference type="AlphaFoldDB" id="A0AAJ4UUY7"/>
<accession>A0AAJ4UUY7</accession>
<dbReference type="InterPro" id="IPR036890">
    <property type="entry name" value="HATPase_C_sf"/>
</dbReference>
<dbReference type="Pfam" id="PF02518">
    <property type="entry name" value="HATPase_c"/>
    <property type="match status" value="1"/>
</dbReference>
<dbReference type="Gene3D" id="1.10.287.130">
    <property type="match status" value="1"/>
</dbReference>
<evidence type="ECO:0000256" key="1">
    <source>
        <dbReference type="ARBA" id="ARBA00000085"/>
    </source>
</evidence>
<keyword evidence="3" id="KW-0808">Transferase</keyword>
<dbReference type="Pfam" id="PF13185">
    <property type="entry name" value="GAF_2"/>
    <property type="match status" value="1"/>
</dbReference>
<keyword evidence="4 7" id="KW-0418">Kinase</keyword>
<dbReference type="EC" id="2.7.13.3" evidence="2"/>
<sequence length="363" mass="39028">MTEQGDASRLLEALHGVTRDLLTAETKDAAASIAVEAASDVLGFEGTGLRLHDPDRDALVSVSFGGDRAAEITDGPDFDVDATPHGEAFTTGETVVHDVTPDERDTFGPFRQTMYVPLGDHGVLSLGKTDATITDEERRYAEILAANAAAALDRIEREAQLRAERARLDEFAGVASHDLRNPLNVARGHLDLSREQFDSDHLDAADRALARMERLVSELLTLSRSGQVVGDTETVDLRDVAEDAWDTVATEGATLVVERDATLVADRRRLRQLLENLFRNSIQHAGDAPTVTVTATDEGFVVADDGPGIPVTDRKTIAEGGSLGLTIVRRIAESHGWTLDIGNDDGARFEIRGTGRSAPASDT</sequence>
<dbReference type="PANTHER" id="PTHR43711">
    <property type="entry name" value="TWO-COMPONENT HISTIDINE KINASE"/>
    <property type="match status" value="1"/>
</dbReference>
<evidence type="ECO:0000313" key="7">
    <source>
        <dbReference type="EMBL" id="RNJ25431.1"/>
    </source>
</evidence>
<evidence type="ECO:0000256" key="2">
    <source>
        <dbReference type="ARBA" id="ARBA00012438"/>
    </source>
</evidence>
<protein>
    <recommendedName>
        <fullName evidence="2">histidine kinase</fullName>
        <ecNumber evidence="2">2.7.13.3</ecNumber>
    </recommendedName>
</protein>
<dbReference type="PANTHER" id="PTHR43711:SF1">
    <property type="entry name" value="HISTIDINE KINASE 1"/>
    <property type="match status" value="1"/>
</dbReference>
<name>A0AAJ4UUY7_9EURY</name>
<dbReference type="InterPro" id="IPR003018">
    <property type="entry name" value="GAF"/>
</dbReference>
<dbReference type="Pfam" id="PF00512">
    <property type="entry name" value="HisKA"/>
    <property type="match status" value="1"/>
</dbReference>
<dbReference type="Proteomes" id="UP000270581">
    <property type="component" value="Unassembled WGS sequence"/>
</dbReference>
<feature type="domain" description="Histidine kinase" evidence="6">
    <location>
        <begin position="174"/>
        <end position="352"/>
    </location>
</feature>
<evidence type="ECO:0000259" key="6">
    <source>
        <dbReference type="PROSITE" id="PS50109"/>
    </source>
</evidence>
<organism evidence="7 8">
    <name type="scientific">Halosegnis longus</name>
    <dbReference type="NCBI Taxonomy" id="2216012"/>
    <lineage>
        <taxon>Archaea</taxon>
        <taxon>Methanobacteriati</taxon>
        <taxon>Methanobacteriota</taxon>
        <taxon>Stenosarchaea group</taxon>
        <taxon>Halobacteria</taxon>
        <taxon>Halobacteriales</taxon>
        <taxon>Natronomonadaceae</taxon>
        <taxon>Halosegnis</taxon>
    </lineage>
</organism>